<dbReference type="KEGG" id="pgb:H744_2c3393"/>
<name>A0A0C5WYE3_9GAMM</name>
<organism evidence="1 2">
    <name type="scientific">Photobacterium gaetbulicola Gung47</name>
    <dbReference type="NCBI Taxonomy" id="658445"/>
    <lineage>
        <taxon>Bacteria</taxon>
        <taxon>Pseudomonadati</taxon>
        <taxon>Pseudomonadota</taxon>
        <taxon>Gammaproteobacteria</taxon>
        <taxon>Vibrionales</taxon>
        <taxon>Vibrionaceae</taxon>
        <taxon>Photobacterium</taxon>
    </lineage>
</organism>
<accession>A0A0C5WYE3</accession>
<dbReference type="STRING" id="658445.H744_2c3393"/>
<dbReference type="Proteomes" id="UP000032303">
    <property type="component" value="Chromosome 2"/>
</dbReference>
<dbReference type="HOGENOM" id="CLU_2863924_0_0_6"/>
<sequence>MLNYNTNNLILLSNGNTLSGVIHSFWGECQGKREEQAELVSLLVGLVSVREFSQEFLDFVDHVG</sequence>
<evidence type="ECO:0000313" key="1">
    <source>
        <dbReference type="EMBL" id="AJR10024.1"/>
    </source>
</evidence>
<proteinExistence type="predicted"/>
<gene>
    <name evidence="1" type="ORF">H744_2c3393</name>
</gene>
<evidence type="ECO:0000313" key="2">
    <source>
        <dbReference type="Proteomes" id="UP000032303"/>
    </source>
</evidence>
<dbReference type="EMBL" id="CP005974">
    <property type="protein sequence ID" value="AJR10024.1"/>
    <property type="molecule type" value="Genomic_DNA"/>
</dbReference>
<reference evidence="1 2" key="1">
    <citation type="submission" date="2013-05" db="EMBL/GenBank/DDBJ databases">
        <title>Complete genome sequence of the lipase-producing bacterium Photobacterium gaetbulicola Gung47.</title>
        <authorList>
            <person name="Kim Y.-O."/>
        </authorList>
    </citation>
    <scope>NUCLEOTIDE SEQUENCE [LARGE SCALE GENOMIC DNA]</scope>
    <source>
        <strain evidence="1 2">Gung47</strain>
    </source>
</reference>
<protein>
    <submittedName>
        <fullName evidence="1">Uncharacterized protein</fullName>
    </submittedName>
</protein>
<dbReference type="AlphaFoldDB" id="A0A0C5WYE3"/>
<keyword evidence="2" id="KW-1185">Reference proteome</keyword>